<evidence type="ECO:0000313" key="2">
    <source>
        <dbReference type="EMBL" id="OZS43031.1"/>
    </source>
</evidence>
<protein>
    <recommendedName>
        <fullName evidence="4">DUF2188 domain-containing protein</fullName>
    </recommendedName>
</protein>
<sequence>MATRKNQHVVKHPDGWAVKGAGNSKATKVSKTQQEAIDVAERIARNQRTDTKIHGRDGKIRAGNSYGNDPHPPKDKK</sequence>
<comment type="caution">
    <text evidence="2">The sequence shown here is derived from an EMBL/GenBank/DDBJ whole genome shotgun (WGS) entry which is preliminary data.</text>
</comment>
<dbReference type="InterPro" id="IPR018691">
    <property type="entry name" value="DUF2188"/>
</dbReference>
<feature type="compositionally biased region" description="Basic residues" evidence="1">
    <location>
        <begin position="1"/>
        <end position="10"/>
    </location>
</feature>
<evidence type="ECO:0008006" key="4">
    <source>
        <dbReference type="Google" id="ProtNLM"/>
    </source>
</evidence>
<organism evidence="2 3">
    <name type="scientific">Photobacterium sanguinicancri</name>
    <dbReference type="NCBI Taxonomy" id="875932"/>
    <lineage>
        <taxon>Bacteria</taxon>
        <taxon>Pseudomonadati</taxon>
        <taxon>Pseudomonadota</taxon>
        <taxon>Gammaproteobacteria</taxon>
        <taxon>Vibrionales</taxon>
        <taxon>Vibrionaceae</taxon>
        <taxon>Photobacterium</taxon>
    </lineage>
</organism>
<keyword evidence="3" id="KW-1185">Reference proteome</keyword>
<feature type="compositionally biased region" description="Basic and acidic residues" evidence="1">
    <location>
        <begin position="39"/>
        <end position="60"/>
    </location>
</feature>
<dbReference type="Proteomes" id="UP000215999">
    <property type="component" value="Unassembled WGS sequence"/>
</dbReference>
<feature type="compositionally biased region" description="Polar residues" evidence="1">
    <location>
        <begin position="24"/>
        <end position="35"/>
    </location>
</feature>
<evidence type="ECO:0000256" key="1">
    <source>
        <dbReference type="SAM" id="MobiDB-lite"/>
    </source>
</evidence>
<proteinExistence type="predicted"/>
<dbReference type="EMBL" id="NOIF01000106">
    <property type="protein sequence ID" value="OZS43031.1"/>
    <property type="molecule type" value="Genomic_DNA"/>
</dbReference>
<dbReference type="Pfam" id="PF09954">
    <property type="entry name" value="DUF2188"/>
    <property type="match status" value="1"/>
</dbReference>
<dbReference type="RefSeq" id="WP_094957706.1">
    <property type="nucleotide sequence ID" value="NZ_NOIF01000106.1"/>
</dbReference>
<feature type="region of interest" description="Disordered" evidence="1">
    <location>
        <begin position="1"/>
        <end position="77"/>
    </location>
</feature>
<reference evidence="2 3" key="1">
    <citation type="journal article" date="2016" name="Antonie Van Leeuwenhoek">
        <title>Photobacterium sanguinicancri sp. nov. isolated from marine animals.</title>
        <authorList>
            <person name="Gomez-Gil B."/>
            <person name="Roque A."/>
            <person name="Rotllant G."/>
            <person name="Romalde J.L."/>
            <person name="Doce A."/>
            <person name="Eggermont M."/>
            <person name="Defoirdt T."/>
        </authorList>
    </citation>
    <scope>NUCLEOTIDE SEQUENCE [LARGE SCALE GENOMIC DNA]</scope>
    <source>
        <strain evidence="2 3">CAIM 1827</strain>
    </source>
</reference>
<accession>A0ABX4FVZ8</accession>
<gene>
    <name evidence="2" type="ORF">ASV53_15340</name>
</gene>
<evidence type="ECO:0000313" key="3">
    <source>
        <dbReference type="Proteomes" id="UP000215999"/>
    </source>
</evidence>
<name>A0ABX4FVZ8_9GAMM</name>